<dbReference type="InterPro" id="IPR051783">
    <property type="entry name" value="NAD(P)-dependent_oxidoreduct"/>
</dbReference>
<dbReference type="AlphaFoldDB" id="A0A285X7F3"/>
<dbReference type="EMBL" id="OCMF01000004">
    <property type="protein sequence ID" value="SOC81225.1"/>
    <property type="molecule type" value="Genomic_DNA"/>
</dbReference>
<evidence type="ECO:0000313" key="2">
    <source>
        <dbReference type="EMBL" id="SOC81225.1"/>
    </source>
</evidence>
<keyword evidence="3" id="KW-1185">Reference proteome</keyword>
<dbReference type="SUPFAM" id="SSF51735">
    <property type="entry name" value="NAD(P)-binding Rossmann-fold domains"/>
    <property type="match status" value="1"/>
</dbReference>
<proteinExistence type="predicted"/>
<dbReference type="Pfam" id="PF11066">
    <property type="entry name" value="DUF2867"/>
    <property type="match status" value="1"/>
</dbReference>
<dbReference type="InterPro" id="IPR036291">
    <property type="entry name" value="NAD(P)-bd_dom_sf"/>
</dbReference>
<feature type="domain" description="NAD(P)-binding" evidence="1">
    <location>
        <begin position="7"/>
        <end position="127"/>
    </location>
</feature>
<dbReference type="Gene3D" id="3.40.50.720">
    <property type="entry name" value="NAD(P)-binding Rossmann-like Domain"/>
    <property type="match status" value="1"/>
</dbReference>
<protein>
    <submittedName>
        <fullName evidence="2">Uncharacterized conserved protein YbjT, contains NAD(P)-binding and DUF2867 domains</fullName>
    </submittedName>
</protein>
<gene>
    <name evidence="2" type="ORF">SAMN06296241_2799</name>
</gene>
<dbReference type="OrthoDB" id="9774199at2"/>
<organism evidence="2 3">
    <name type="scientific">Salinimicrobium sediminis</name>
    <dbReference type="NCBI Taxonomy" id="1343891"/>
    <lineage>
        <taxon>Bacteria</taxon>
        <taxon>Pseudomonadati</taxon>
        <taxon>Bacteroidota</taxon>
        <taxon>Flavobacteriia</taxon>
        <taxon>Flavobacteriales</taxon>
        <taxon>Flavobacteriaceae</taxon>
        <taxon>Salinimicrobium</taxon>
    </lineage>
</organism>
<dbReference type="PANTHER" id="PTHR48079:SF6">
    <property type="entry name" value="NAD(P)-BINDING DOMAIN-CONTAINING PROTEIN-RELATED"/>
    <property type="match status" value="1"/>
</dbReference>
<dbReference type="GO" id="GO:0004029">
    <property type="term" value="F:aldehyde dehydrogenase (NAD+) activity"/>
    <property type="evidence" value="ECO:0007669"/>
    <property type="project" value="TreeGrafter"/>
</dbReference>
<dbReference type="InterPro" id="IPR016040">
    <property type="entry name" value="NAD(P)-bd_dom"/>
</dbReference>
<sequence>MKILLTGATGYIGKRLLPVLLEQGHEIVCCVRDRNRFPTEGVYANPKISILEVDFLKDLPSPEAIKDIDVAYYLIHSMSAGTGDFAEMEATSAENFLKLVKPTAIKQIIYLTGITNEKELSKHLSSRKNVEEILGRSSIPLTALKAGIIVGSGSASFEIIRDLVEKLPVMITPKWVETKSQPIAIRNVLEFLTGVLLREETFNKAYDIGGPDVLTYKEMLLQFAAVRGFKRRIYTVPVMTPRLSSYWLYFVTSTSYKLAINLVDSMKIEVIARENDLAEMLKIDPIPYNKAVELAFQKIEQNSVISSWKDSLASSYADNSLLEHIHVPTDGCFIDKREKKITGDPDLVLANIWSIGGKKGWYYGSWLWKIRGFMDKMVGGVGLRRGRTHPHYINTGDTLDFWRVLAADKKNRRLLLYAEMKLPGEAWLEFNIIERKGEYFLQQTATFRPEGLAGRIYWYTVLPFHFFVFDGMAGNLLKTPTTIEKINS</sequence>
<dbReference type="RefSeq" id="WP_097056992.1">
    <property type="nucleotide sequence ID" value="NZ_OCMF01000004.1"/>
</dbReference>
<dbReference type="InterPro" id="IPR021295">
    <property type="entry name" value="DUF2867"/>
</dbReference>
<name>A0A285X7F3_9FLAO</name>
<dbReference type="Pfam" id="PF13460">
    <property type="entry name" value="NAD_binding_10"/>
    <property type="match status" value="1"/>
</dbReference>
<reference evidence="3" key="1">
    <citation type="submission" date="2017-09" db="EMBL/GenBank/DDBJ databases">
        <authorList>
            <person name="Varghese N."/>
            <person name="Submissions S."/>
        </authorList>
    </citation>
    <scope>NUCLEOTIDE SEQUENCE [LARGE SCALE GENOMIC DNA]</scope>
    <source>
        <strain evidence="3">CGMCC 1.12641</strain>
    </source>
</reference>
<accession>A0A285X7F3</accession>
<dbReference type="GO" id="GO:0005737">
    <property type="term" value="C:cytoplasm"/>
    <property type="evidence" value="ECO:0007669"/>
    <property type="project" value="TreeGrafter"/>
</dbReference>
<evidence type="ECO:0000313" key="3">
    <source>
        <dbReference type="Proteomes" id="UP000219193"/>
    </source>
</evidence>
<evidence type="ECO:0000259" key="1">
    <source>
        <dbReference type="Pfam" id="PF13460"/>
    </source>
</evidence>
<dbReference type="Proteomes" id="UP000219193">
    <property type="component" value="Unassembled WGS sequence"/>
</dbReference>
<dbReference type="PANTHER" id="PTHR48079">
    <property type="entry name" value="PROTEIN YEEZ"/>
    <property type="match status" value="1"/>
</dbReference>